<dbReference type="InterPro" id="IPR005821">
    <property type="entry name" value="Ion_trans_dom"/>
</dbReference>
<feature type="transmembrane region" description="Helical" evidence="12">
    <location>
        <begin position="218"/>
        <end position="239"/>
    </location>
</feature>
<keyword evidence="14" id="KW-1185">Reference proteome</keyword>
<organism evidence="14 15">
    <name type="scientific">Romanomermis culicivorax</name>
    <name type="common">Nematode worm</name>
    <dbReference type="NCBI Taxonomy" id="13658"/>
    <lineage>
        <taxon>Eukaryota</taxon>
        <taxon>Metazoa</taxon>
        <taxon>Ecdysozoa</taxon>
        <taxon>Nematoda</taxon>
        <taxon>Enoplea</taxon>
        <taxon>Dorylaimia</taxon>
        <taxon>Mermithida</taxon>
        <taxon>Mermithoidea</taxon>
        <taxon>Mermithidae</taxon>
        <taxon>Romanomermis</taxon>
    </lineage>
</organism>
<dbReference type="GO" id="GO:0005216">
    <property type="term" value="F:monoatomic ion channel activity"/>
    <property type="evidence" value="ECO:0007669"/>
    <property type="project" value="InterPro"/>
</dbReference>
<evidence type="ECO:0000256" key="9">
    <source>
        <dbReference type="ARBA" id="ARBA00023180"/>
    </source>
</evidence>
<feature type="coiled-coil region" evidence="11">
    <location>
        <begin position="367"/>
        <end position="394"/>
    </location>
</feature>
<evidence type="ECO:0000256" key="12">
    <source>
        <dbReference type="SAM" id="Phobius"/>
    </source>
</evidence>
<evidence type="ECO:0000256" key="3">
    <source>
        <dbReference type="ARBA" id="ARBA00022692"/>
    </source>
</evidence>
<evidence type="ECO:0000256" key="6">
    <source>
        <dbReference type="ARBA" id="ARBA00023043"/>
    </source>
</evidence>
<dbReference type="AlphaFoldDB" id="A0A915KHL6"/>
<dbReference type="Proteomes" id="UP000887565">
    <property type="component" value="Unplaced"/>
</dbReference>
<keyword evidence="7" id="KW-0406">Ion transport</keyword>
<keyword evidence="2" id="KW-0813">Transport</keyword>
<evidence type="ECO:0000256" key="2">
    <source>
        <dbReference type="ARBA" id="ARBA00022448"/>
    </source>
</evidence>
<evidence type="ECO:0000256" key="8">
    <source>
        <dbReference type="ARBA" id="ARBA00023136"/>
    </source>
</evidence>
<keyword evidence="3 12" id="KW-0812">Transmembrane</keyword>
<feature type="domain" description="Ion transport" evidence="13">
    <location>
        <begin position="76"/>
        <end position="290"/>
    </location>
</feature>
<comment type="subcellular location">
    <subcellularLocation>
        <location evidence="1">Membrane</location>
        <topology evidence="1">Multi-pass membrane protein</topology>
    </subcellularLocation>
</comment>
<evidence type="ECO:0000256" key="5">
    <source>
        <dbReference type="ARBA" id="ARBA00022989"/>
    </source>
</evidence>
<keyword evidence="8 12" id="KW-0472">Membrane</keyword>
<dbReference type="InterPro" id="IPR052076">
    <property type="entry name" value="TRP_cation_channel"/>
</dbReference>
<feature type="transmembrane region" description="Helical" evidence="12">
    <location>
        <begin position="251"/>
        <end position="281"/>
    </location>
</feature>
<dbReference type="GO" id="GO:1902495">
    <property type="term" value="C:transmembrane transporter complex"/>
    <property type="evidence" value="ECO:0007669"/>
    <property type="project" value="TreeGrafter"/>
</dbReference>
<proteinExistence type="predicted"/>
<keyword evidence="11" id="KW-0175">Coiled coil</keyword>
<evidence type="ECO:0000256" key="1">
    <source>
        <dbReference type="ARBA" id="ARBA00004141"/>
    </source>
</evidence>
<sequence length="409" mass="47628">MIPCYPRWNDILSLYDIRIGCPIYRLIEHAPEVYKVILDKSLTTCENVHRVSKLSSDYWTLTYYCGTSRINYGLWVFSFNIILYLIFLASLTDSVLIWHCRLTFYQDLNPGNATMVSIHDLYNMILDSREDKVGNEKCRLLDFMTKRHMTCTMAILDSIGLYVVMFRQILKTILKVWVTFSVLFVAFGLTFYLLLSVECISPNPRPNPKPKPNHKVDFRFPFIAVFQSVLMMMGDYNYVENFARPYYERTLVYPLLTFGFLLAFVILMPILFINLLIGLAVGDIEIVQKDASLKRLAMQVEYHTELENRMPSSLLKKLEKREVVKYPNGKGADKGKLQYLFALIRKYCLSEYKNTENCNTGQTLSENDRFLEELQTTKASLNEMKQKMDRMTDVLQMVACKMGIGDIHK</sequence>
<keyword evidence="5 12" id="KW-1133">Transmembrane helix</keyword>
<evidence type="ECO:0000313" key="14">
    <source>
        <dbReference type="Proteomes" id="UP000887565"/>
    </source>
</evidence>
<feature type="transmembrane region" description="Helical" evidence="12">
    <location>
        <begin position="149"/>
        <end position="170"/>
    </location>
</feature>
<keyword evidence="10" id="KW-0407">Ion channel</keyword>
<dbReference type="WBParaSite" id="nRc.2.0.1.t38232-RA">
    <property type="protein sequence ID" value="nRc.2.0.1.t38232-RA"/>
    <property type="gene ID" value="nRc.2.0.1.g38232"/>
</dbReference>
<dbReference type="PANTHER" id="PTHR47143:SF1">
    <property type="entry name" value="ION_TRANS DOMAIN-CONTAINING PROTEIN"/>
    <property type="match status" value="1"/>
</dbReference>
<dbReference type="OMA" id="NTENCNT"/>
<keyword evidence="6" id="KW-0040">ANK repeat</keyword>
<evidence type="ECO:0000256" key="7">
    <source>
        <dbReference type="ARBA" id="ARBA00023065"/>
    </source>
</evidence>
<evidence type="ECO:0000256" key="4">
    <source>
        <dbReference type="ARBA" id="ARBA00022737"/>
    </source>
</evidence>
<evidence type="ECO:0000313" key="15">
    <source>
        <dbReference type="WBParaSite" id="nRc.2.0.1.t38232-RA"/>
    </source>
</evidence>
<evidence type="ECO:0000256" key="11">
    <source>
        <dbReference type="SAM" id="Coils"/>
    </source>
</evidence>
<evidence type="ECO:0000259" key="13">
    <source>
        <dbReference type="Pfam" id="PF00520"/>
    </source>
</evidence>
<dbReference type="Pfam" id="PF00520">
    <property type="entry name" value="Ion_trans"/>
    <property type="match status" value="1"/>
</dbReference>
<keyword evidence="9" id="KW-0325">Glycoprotein</keyword>
<feature type="transmembrane region" description="Helical" evidence="12">
    <location>
        <begin position="176"/>
        <end position="197"/>
    </location>
</feature>
<name>A0A915KHL6_ROMCU</name>
<dbReference type="PANTHER" id="PTHR47143">
    <property type="entry name" value="TRANSIENT RECEPTOR POTENTIAL CATION CHANNEL PROTEIN PAINLESS"/>
    <property type="match status" value="1"/>
</dbReference>
<accession>A0A915KHL6</accession>
<keyword evidence="4" id="KW-0677">Repeat</keyword>
<protein>
    <submittedName>
        <fullName evidence="15">Ion transport domain-containing protein</fullName>
    </submittedName>
</protein>
<evidence type="ECO:0000256" key="10">
    <source>
        <dbReference type="ARBA" id="ARBA00023303"/>
    </source>
</evidence>
<feature type="transmembrane region" description="Helical" evidence="12">
    <location>
        <begin position="72"/>
        <end position="91"/>
    </location>
</feature>
<reference evidence="15" key="1">
    <citation type="submission" date="2022-11" db="UniProtKB">
        <authorList>
            <consortium name="WormBaseParasite"/>
        </authorList>
    </citation>
    <scope>IDENTIFICATION</scope>
</reference>